<accession>A0A0D3H414</accession>
<feature type="compositionally biased region" description="Basic and acidic residues" evidence="1">
    <location>
        <begin position="57"/>
        <end position="72"/>
    </location>
</feature>
<dbReference type="Gramene" id="OBART09G01910.1">
    <property type="protein sequence ID" value="OBART09G01910.1"/>
    <property type="gene ID" value="OBART09G01910"/>
</dbReference>
<dbReference type="AlphaFoldDB" id="A0A0D3H414"/>
<sequence length="191" mass="20620">MPCQPPHRTEPPHDLVLAVARPRRPRLAAVPHQSLHPPRRHRPPDRPVHPPAPSGEEGERKGKTREKERKGAVDVPPPPSTTTAPSPSRQFPMPPPFCTRPATRCRHVATLPKPGGPRVAPTATAAIASPRLPLLSRRRPPVFDGEPVELSAKVLLLRLRSAEAIAGIHGGYWCTVIASGMNGSKAVEVLA</sequence>
<feature type="compositionally biased region" description="Low complexity" evidence="1">
    <location>
        <begin position="27"/>
        <end position="36"/>
    </location>
</feature>
<dbReference type="EnsemblPlants" id="OBART09G01910.1">
    <property type="protein sequence ID" value="OBART09G01910.1"/>
    <property type="gene ID" value="OBART09G01910"/>
</dbReference>
<dbReference type="PaxDb" id="65489-OBART09G01910.1"/>
<evidence type="ECO:0000313" key="3">
    <source>
        <dbReference type="Proteomes" id="UP000026960"/>
    </source>
</evidence>
<proteinExistence type="predicted"/>
<dbReference type="HOGENOM" id="CLU_1423517_0_0_1"/>
<dbReference type="Proteomes" id="UP000026960">
    <property type="component" value="Chromosome 9"/>
</dbReference>
<reference evidence="2" key="2">
    <citation type="submission" date="2015-03" db="UniProtKB">
        <authorList>
            <consortium name="EnsemblPlants"/>
        </authorList>
    </citation>
    <scope>IDENTIFICATION</scope>
</reference>
<reference evidence="2" key="1">
    <citation type="journal article" date="2009" name="Rice">
        <title>De Novo Next Generation Sequencing of Plant Genomes.</title>
        <authorList>
            <person name="Rounsley S."/>
            <person name="Marri P.R."/>
            <person name="Yu Y."/>
            <person name="He R."/>
            <person name="Sisneros N."/>
            <person name="Goicoechea J.L."/>
            <person name="Lee S.J."/>
            <person name="Angelova A."/>
            <person name="Kudrna D."/>
            <person name="Luo M."/>
            <person name="Affourtit J."/>
            <person name="Desany B."/>
            <person name="Knight J."/>
            <person name="Niazi F."/>
            <person name="Egholm M."/>
            <person name="Wing R.A."/>
        </authorList>
    </citation>
    <scope>NUCLEOTIDE SEQUENCE [LARGE SCALE GENOMIC DNA]</scope>
    <source>
        <strain evidence="2">cv. IRGC 105608</strain>
    </source>
</reference>
<name>A0A0D3H414_9ORYZ</name>
<evidence type="ECO:0000256" key="1">
    <source>
        <dbReference type="SAM" id="MobiDB-lite"/>
    </source>
</evidence>
<keyword evidence="3" id="KW-1185">Reference proteome</keyword>
<feature type="compositionally biased region" description="Low complexity" evidence="1">
    <location>
        <begin position="81"/>
        <end position="91"/>
    </location>
</feature>
<organism evidence="2">
    <name type="scientific">Oryza barthii</name>
    <dbReference type="NCBI Taxonomy" id="65489"/>
    <lineage>
        <taxon>Eukaryota</taxon>
        <taxon>Viridiplantae</taxon>
        <taxon>Streptophyta</taxon>
        <taxon>Embryophyta</taxon>
        <taxon>Tracheophyta</taxon>
        <taxon>Spermatophyta</taxon>
        <taxon>Magnoliopsida</taxon>
        <taxon>Liliopsida</taxon>
        <taxon>Poales</taxon>
        <taxon>Poaceae</taxon>
        <taxon>BOP clade</taxon>
        <taxon>Oryzoideae</taxon>
        <taxon>Oryzeae</taxon>
        <taxon>Oryzinae</taxon>
        <taxon>Oryza</taxon>
    </lineage>
</organism>
<protein>
    <submittedName>
        <fullName evidence="2">Uncharacterized protein</fullName>
    </submittedName>
</protein>
<evidence type="ECO:0000313" key="2">
    <source>
        <dbReference type="EnsemblPlants" id="OBART09G01910.1"/>
    </source>
</evidence>
<feature type="region of interest" description="Disordered" evidence="1">
    <location>
        <begin position="1"/>
        <end position="95"/>
    </location>
</feature>